<dbReference type="Gene3D" id="6.10.340.10">
    <property type="match status" value="1"/>
</dbReference>
<feature type="transmembrane region" description="Helical" evidence="6">
    <location>
        <begin position="7"/>
        <end position="27"/>
    </location>
</feature>
<dbReference type="InterPro" id="IPR051310">
    <property type="entry name" value="MCP_chemotaxis"/>
</dbReference>
<dbReference type="CDD" id="cd11386">
    <property type="entry name" value="MCP_signal"/>
    <property type="match status" value="1"/>
</dbReference>
<feature type="compositionally biased region" description="Low complexity" evidence="5">
    <location>
        <begin position="783"/>
        <end position="793"/>
    </location>
</feature>
<gene>
    <name evidence="9" type="ORF">MUB52_12805</name>
</gene>
<feature type="domain" description="HAMP" evidence="8">
    <location>
        <begin position="313"/>
        <end position="366"/>
    </location>
</feature>
<feature type="region of interest" description="Disordered" evidence="5">
    <location>
        <begin position="765"/>
        <end position="793"/>
    </location>
</feature>
<dbReference type="Gene3D" id="1.10.287.950">
    <property type="entry name" value="Methyl-accepting chemotaxis protein"/>
    <property type="match status" value="1"/>
</dbReference>
<dbReference type="InterPro" id="IPR003660">
    <property type="entry name" value="HAMP_dom"/>
</dbReference>
<dbReference type="InterPro" id="IPR032255">
    <property type="entry name" value="HBM"/>
</dbReference>
<evidence type="ECO:0000256" key="1">
    <source>
        <dbReference type="ARBA" id="ARBA00022500"/>
    </source>
</evidence>
<accession>A0ABT3BFF5</accession>
<keyword evidence="6" id="KW-1133">Transmembrane helix</keyword>
<keyword evidence="6" id="KW-0472">Membrane</keyword>
<evidence type="ECO:0000259" key="7">
    <source>
        <dbReference type="PROSITE" id="PS50111"/>
    </source>
</evidence>
<evidence type="ECO:0000259" key="8">
    <source>
        <dbReference type="PROSITE" id="PS50885"/>
    </source>
</evidence>
<evidence type="ECO:0000256" key="2">
    <source>
        <dbReference type="ARBA" id="ARBA00029447"/>
    </source>
</evidence>
<organism evidence="9 10">
    <name type="scientific">Roseobacter sinensis</name>
    <dbReference type="NCBI Taxonomy" id="2931391"/>
    <lineage>
        <taxon>Bacteria</taxon>
        <taxon>Pseudomonadati</taxon>
        <taxon>Pseudomonadota</taxon>
        <taxon>Alphaproteobacteria</taxon>
        <taxon>Rhodobacterales</taxon>
        <taxon>Roseobacteraceae</taxon>
        <taxon>Roseobacter</taxon>
    </lineage>
</organism>
<evidence type="ECO:0000313" key="9">
    <source>
        <dbReference type="EMBL" id="MCV3272310.1"/>
    </source>
</evidence>
<dbReference type="PANTHER" id="PTHR43531:SF11">
    <property type="entry name" value="METHYL-ACCEPTING CHEMOTAXIS PROTEIN 3"/>
    <property type="match status" value="1"/>
</dbReference>
<feature type="domain" description="HAMP" evidence="8">
    <location>
        <begin position="464"/>
        <end position="510"/>
    </location>
</feature>
<dbReference type="PROSITE" id="PS50885">
    <property type="entry name" value="HAMP"/>
    <property type="match status" value="2"/>
</dbReference>
<comment type="similarity">
    <text evidence="2">Belongs to the methyl-accepting chemotaxis (MCP) protein family.</text>
</comment>
<feature type="domain" description="Methyl-accepting transducer" evidence="7">
    <location>
        <begin position="515"/>
        <end position="744"/>
    </location>
</feature>
<evidence type="ECO:0000256" key="3">
    <source>
        <dbReference type="PROSITE-ProRule" id="PRU00284"/>
    </source>
</evidence>
<keyword evidence="3" id="KW-0807">Transducer</keyword>
<feature type="coiled-coil region" evidence="4">
    <location>
        <begin position="367"/>
        <end position="404"/>
    </location>
</feature>
<dbReference type="SMART" id="SM00304">
    <property type="entry name" value="HAMP"/>
    <property type="match status" value="2"/>
</dbReference>
<dbReference type="PROSITE" id="PS50111">
    <property type="entry name" value="CHEMOTAXIS_TRANSDUC_2"/>
    <property type="match status" value="1"/>
</dbReference>
<keyword evidence="10" id="KW-1185">Reference proteome</keyword>
<keyword evidence="1" id="KW-0145">Chemotaxis</keyword>
<proteinExistence type="inferred from homology"/>
<evidence type="ECO:0000256" key="4">
    <source>
        <dbReference type="SAM" id="Coils"/>
    </source>
</evidence>
<feature type="compositionally biased region" description="Basic and acidic residues" evidence="5">
    <location>
        <begin position="571"/>
        <end position="586"/>
    </location>
</feature>
<name>A0ABT3BFF5_9RHOB</name>
<dbReference type="EMBL" id="JALIEB010000008">
    <property type="protein sequence ID" value="MCV3272310.1"/>
    <property type="molecule type" value="Genomic_DNA"/>
</dbReference>
<sequence length="806" mass="86762">MSIITRIYLGMGAMTLLILAVGGFAAFQTNSLANTFEGYRGTAKTSLVANEMTEDLLEAKFVSQRYWMTKNEDYLASMEENLAEVREVANQLFQSMAGYAEQSEVVAVTELVTLFETTMAEALGYQKERDALLEQSKSFGAKAREQLDNLSDMALRSSDMDAISATSTARSALQDALVFVERFLVTSDAMDAISAAEQIALARDELYFLEEDTQDDARLSLIAATIEDLDGFEGAAIELIAAEESQNDLYNQLDEIGTDALIRMETALDAVVDLQNTLGPIGQDTARASIMIVLGIMALGTVAGGSLAFFSGFMISRELKGVTDNMAELAEGNLDVDIAPSDQTHEVAQMNNAMVVFLENARKARALDLEVKENEKQERERAEAERAREAELAAQKRADEEREREVERKRMATLQSFQKEMEGVLAEAAAGDFSNRMSLSFDDRGLVELAGVINTLLEATESNIGDIVRSIGELATGNLGIRIDGKREGAFERMQNDFNDALETLASTMARIMETGQGVSNTAADLEASSVAMAKRAEDSAAAIEETSAAVEEISASVRQVVENAKMANEATERVRQSADRSRQVSDETEASISEMTEASAEIHRVMKVIEDIAFQINLLALNAGVEAARAGEAGRGFSVVASEVRALARRSQDAVQEIGTVIDRNTQSVEAGVEKVGQSRKALEDIISEVEIASGQISDITTAVEQQALGVDEVNSAIQSIDKTAQTNAAALGEMTASCVSLNGESTALSDDLRQFRGVSLTSKATNEVKPRAPEDGATETARPPAKVAAAAGSAAVLDDGWEQF</sequence>
<dbReference type="SMART" id="SM01358">
    <property type="entry name" value="HBM"/>
    <property type="match status" value="1"/>
</dbReference>
<dbReference type="SMART" id="SM00283">
    <property type="entry name" value="MA"/>
    <property type="match status" value="1"/>
</dbReference>
<dbReference type="SUPFAM" id="SSF58104">
    <property type="entry name" value="Methyl-accepting chemotaxis protein (MCP) signaling domain"/>
    <property type="match status" value="1"/>
</dbReference>
<dbReference type="InterPro" id="IPR004090">
    <property type="entry name" value="Chemotax_Me-accpt_rcpt"/>
</dbReference>
<dbReference type="RefSeq" id="WP_263844637.1">
    <property type="nucleotide sequence ID" value="NZ_JALIEB010000008.1"/>
</dbReference>
<dbReference type="Proteomes" id="UP001208690">
    <property type="component" value="Unassembled WGS sequence"/>
</dbReference>
<protein>
    <submittedName>
        <fullName evidence="9">Methyl-accepting chemotaxis protein</fullName>
    </submittedName>
</protein>
<keyword evidence="6" id="KW-0812">Transmembrane</keyword>
<dbReference type="Pfam" id="PF00015">
    <property type="entry name" value="MCPsignal"/>
    <property type="match status" value="1"/>
</dbReference>
<dbReference type="InterPro" id="IPR004089">
    <property type="entry name" value="MCPsignal_dom"/>
</dbReference>
<comment type="caution">
    <text evidence="9">The sequence shown here is derived from an EMBL/GenBank/DDBJ whole genome shotgun (WGS) entry which is preliminary data.</text>
</comment>
<dbReference type="PRINTS" id="PR00260">
    <property type="entry name" value="CHEMTRNSDUCR"/>
</dbReference>
<dbReference type="PANTHER" id="PTHR43531">
    <property type="entry name" value="PROTEIN ICFG"/>
    <property type="match status" value="1"/>
</dbReference>
<reference evidence="9 10" key="1">
    <citation type="submission" date="2022-04" db="EMBL/GenBank/DDBJ databases">
        <title>Roseobacter sp. WL0113 is a bacterium isolated from neritic sediment.</title>
        <authorList>
            <person name="Wang L."/>
            <person name="He W."/>
            <person name="Zhang D.-F."/>
        </authorList>
    </citation>
    <scope>NUCLEOTIDE SEQUENCE [LARGE SCALE GENOMIC DNA]</scope>
    <source>
        <strain evidence="9 10">WL0113</strain>
    </source>
</reference>
<evidence type="ECO:0000313" key="10">
    <source>
        <dbReference type="Proteomes" id="UP001208690"/>
    </source>
</evidence>
<feature type="region of interest" description="Disordered" evidence="5">
    <location>
        <begin position="568"/>
        <end position="593"/>
    </location>
</feature>
<keyword evidence="4" id="KW-0175">Coiled coil</keyword>
<evidence type="ECO:0000256" key="5">
    <source>
        <dbReference type="SAM" id="MobiDB-lite"/>
    </source>
</evidence>
<evidence type="ECO:0000256" key="6">
    <source>
        <dbReference type="SAM" id="Phobius"/>
    </source>
</evidence>